<dbReference type="Pfam" id="PF18803">
    <property type="entry name" value="CxC2"/>
    <property type="match status" value="1"/>
</dbReference>
<dbReference type="Pfam" id="PF18758">
    <property type="entry name" value="KDZ"/>
    <property type="match status" value="1"/>
</dbReference>
<dbReference type="HOGENOM" id="CLU_003703_13_0_1"/>
<accession>A0A0C9T8X7</accession>
<gene>
    <name evidence="3" type="ORF">PAXINDRAFT_90168</name>
</gene>
<dbReference type="EMBL" id="KN819845">
    <property type="protein sequence ID" value="KIJ07583.1"/>
    <property type="molecule type" value="Genomic_DNA"/>
</dbReference>
<name>A0A0C9T8X7_PAXIN</name>
<proteinExistence type="predicted"/>
<dbReference type="InterPro" id="IPR040521">
    <property type="entry name" value="KDZ"/>
</dbReference>
<dbReference type="AlphaFoldDB" id="A0A0C9T8X7"/>
<evidence type="ECO:0000313" key="3">
    <source>
        <dbReference type="EMBL" id="KIJ07583.1"/>
    </source>
</evidence>
<dbReference type="InterPro" id="IPR041457">
    <property type="entry name" value="CxC2_KDZ-assoc"/>
</dbReference>
<dbReference type="PANTHER" id="PTHR33104:SF2">
    <property type="entry name" value="CXC3 LIKE CYSTEINE CLUSTER DOMAIN-CONTAINING PROTEIN"/>
    <property type="match status" value="1"/>
</dbReference>
<dbReference type="OrthoDB" id="3261436at2759"/>
<organism evidence="3 4">
    <name type="scientific">Paxillus involutus ATCC 200175</name>
    <dbReference type="NCBI Taxonomy" id="664439"/>
    <lineage>
        <taxon>Eukaryota</taxon>
        <taxon>Fungi</taxon>
        <taxon>Dikarya</taxon>
        <taxon>Basidiomycota</taxon>
        <taxon>Agaricomycotina</taxon>
        <taxon>Agaricomycetes</taxon>
        <taxon>Agaricomycetidae</taxon>
        <taxon>Boletales</taxon>
        <taxon>Paxilineae</taxon>
        <taxon>Paxillaceae</taxon>
        <taxon>Paxillus</taxon>
    </lineage>
</organism>
<feature type="non-terminal residue" evidence="3">
    <location>
        <position position="1"/>
    </location>
</feature>
<reference evidence="3 4" key="1">
    <citation type="submission" date="2014-06" db="EMBL/GenBank/DDBJ databases">
        <authorList>
            <consortium name="DOE Joint Genome Institute"/>
            <person name="Kuo A."/>
            <person name="Kohler A."/>
            <person name="Nagy L.G."/>
            <person name="Floudas D."/>
            <person name="Copeland A."/>
            <person name="Barry K.W."/>
            <person name="Cichocki N."/>
            <person name="Veneault-Fourrey C."/>
            <person name="LaButti K."/>
            <person name="Lindquist E.A."/>
            <person name="Lipzen A."/>
            <person name="Lundell T."/>
            <person name="Morin E."/>
            <person name="Murat C."/>
            <person name="Sun H."/>
            <person name="Tunlid A."/>
            <person name="Henrissat B."/>
            <person name="Grigoriev I.V."/>
            <person name="Hibbett D.S."/>
            <person name="Martin F."/>
            <person name="Nordberg H.P."/>
            <person name="Cantor M.N."/>
            <person name="Hua S.X."/>
        </authorList>
    </citation>
    <scope>NUCLEOTIDE SEQUENCE [LARGE SCALE GENOMIC DNA]</scope>
    <source>
        <strain evidence="3 4">ATCC 200175</strain>
    </source>
</reference>
<feature type="region of interest" description="Disordered" evidence="1">
    <location>
        <begin position="304"/>
        <end position="327"/>
    </location>
</feature>
<sequence>PRTAATCSVLEQFHLLSLESKVSAYEYYNALARLSDNTGLAEPKDRYEQFLRMIREWCHLKMVKRSGRGHDTTGIVSTQEGECAVLCPTCPHPGKNLPSDWDQAPPEKQWLYGATVAIDANFRLKRKAVSKDAVDPSLSCGWAYFVEESAYKAHIAQHLDDLQEKSTCSSHSAVNMADTKSSKGLAATGVGTVDCARHQFKLPNGVGDLQKGEKYMNMDYLFFSAVHKSPVRVLNVSYDIACQWHKSLWERMKRIPPSLHLKHEAMDITFLVPKFHLPAHIAECQWMFSFNLVRGVGRTDGEAPERGWANINPIASSTKEMGPGSRRDTIDDHFGDWNWKKLVSFGPMILRKIQEAVPERNDHREDFNVLTASLATKYPDLLATWQRQVEEWEADSTKPNPFEVKTDTITQASIRLKLAQDEARAASGTEEPPLHADVTPSVLICAGIDLEGQQRRLQAEYASLGQHATDTQKARLQQKTNALMCRIEAWAKIQALFIPAVAALRESATEHASGEVQSPVNFPLFLPSEIHRKVSFDSRLEDIEWKLRFGQAHDALNELRQGLRSRAYMLKFKDRFLRGQGANTRARNCLKNVDAKVQASASKYRAAHGALHALGPLVGQVGWKNRLQVLGDTDIRAMADGGDEHSMEGRRRLSWIWLLCGYSEGDVEDDSDEGLQDAIRVEWCKTRARANRWSEEVELLFEEKHRILQFLGWHAGWWLSKATARLTDNPELNEGLIAYAGRQAALRRKLAKSFAHTWRDTQRLLDLADGKEETSPPEL</sequence>
<dbReference type="PANTHER" id="PTHR33104">
    <property type="entry name" value="SI:DKEY-29D5.2"/>
    <property type="match status" value="1"/>
</dbReference>
<reference evidence="4" key="2">
    <citation type="submission" date="2015-01" db="EMBL/GenBank/DDBJ databases">
        <title>Evolutionary Origins and Diversification of the Mycorrhizal Mutualists.</title>
        <authorList>
            <consortium name="DOE Joint Genome Institute"/>
            <consortium name="Mycorrhizal Genomics Consortium"/>
            <person name="Kohler A."/>
            <person name="Kuo A."/>
            <person name="Nagy L.G."/>
            <person name="Floudas D."/>
            <person name="Copeland A."/>
            <person name="Barry K.W."/>
            <person name="Cichocki N."/>
            <person name="Veneault-Fourrey C."/>
            <person name="LaButti K."/>
            <person name="Lindquist E.A."/>
            <person name="Lipzen A."/>
            <person name="Lundell T."/>
            <person name="Morin E."/>
            <person name="Murat C."/>
            <person name="Riley R."/>
            <person name="Ohm R."/>
            <person name="Sun H."/>
            <person name="Tunlid A."/>
            <person name="Henrissat B."/>
            <person name="Grigoriev I.V."/>
            <person name="Hibbett D.S."/>
            <person name="Martin F."/>
        </authorList>
    </citation>
    <scope>NUCLEOTIDE SEQUENCE [LARGE SCALE GENOMIC DNA]</scope>
    <source>
        <strain evidence="4">ATCC 200175</strain>
    </source>
</reference>
<evidence type="ECO:0000256" key="1">
    <source>
        <dbReference type="SAM" id="MobiDB-lite"/>
    </source>
</evidence>
<evidence type="ECO:0000259" key="2">
    <source>
        <dbReference type="Pfam" id="PF18803"/>
    </source>
</evidence>
<protein>
    <submittedName>
        <fullName evidence="3">Unplaced genomic scaffold PAXINscaffold_523, whole genome shotgun sequence</fullName>
    </submittedName>
</protein>
<evidence type="ECO:0000313" key="4">
    <source>
        <dbReference type="Proteomes" id="UP000053647"/>
    </source>
</evidence>
<feature type="domain" description="CxC2-like cysteine cluster KDZ transposase-associated" evidence="2">
    <location>
        <begin position="1"/>
        <end position="39"/>
    </location>
</feature>
<keyword evidence="4" id="KW-1185">Reference proteome</keyword>
<dbReference type="Proteomes" id="UP000053647">
    <property type="component" value="Unassembled WGS sequence"/>
</dbReference>